<gene>
    <name evidence="2" type="ORF">V8G54_014596</name>
</gene>
<evidence type="ECO:0000256" key="1">
    <source>
        <dbReference type="SAM" id="Coils"/>
    </source>
</evidence>
<feature type="coiled-coil region" evidence="1">
    <location>
        <begin position="27"/>
        <end position="54"/>
    </location>
</feature>
<dbReference type="Proteomes" id="UP001374535">
    <property type="component" value="Chromosome 5"/>
</dbReference>
<evidence type="ECO:0000313" key="2">
    <source>
        <dbReference type="EMBL" id="WVZ10066.1"/>
    </source>
</evidence>
<keyword evidence="3" id="KW-1185">Reference proteome</keyword>
<name>A0AAQ3RZD6_VIGMU</name>
<dbReference type="EMBL" id="CP144696">
    <property type="protein sequence ID" value="WVZ10066.1"/>
    <property type="molecule type" value="Genomic_DNA"/>
</dbReference>
<protein>
    <submittedName>
        <fullName evidence="2">Uncharacterized protein</fullName>
    </submittedName>
</protein>
<accession>A0AAQ3RZD6</accession>
<evidence type="ECO:0000313" key="3">
    <source>
        <dbReference type="Proteomes" id="UP001374535"/>
    </source>
</evidence>
<reference evidence="2 3" key="1">
    <citation type="journal article" date="2023" name="Life. Sci Alliance">
        <title>Evolutionary insights into 3D genome organization and epigenetic landscape of Vigna mungo.</title>
        <authorList>
            <person name="Junaid A."/>
            <person name="Singh B."/>
            <person name="Bhatia S."/>
        </authorList>
    </citation>
    <scope>NUCLEOTIDE SEQUENCE [LARGE SCALE GENOMIC DNA]</scope>
    <source>
        <strain evidence="2">Urdbean</strain>
    </source>
</reference>
<sequence>MIGENILHRQRTLCLQMKANDIRVQFRSSIEEQCKIMEKNVQKHQSELQELYNKAQSVDPNSEEGILLQKKMEMEESKFDILCKILKNFGDTMSTILEQNLRIID</sequence>
<organism evidence="2 3">
    <name type="scientific">Vigna mungo</name>
    <name type="common">Black gram</name>
    <name type="synonym">Phaseolus mungo</name>
    <dbReference type="NCBI Taxonomy" id="3915"/>
    <lineage>
        <taxon>Eukaryota</taxon>
        <taxon>Viridiplantae</taxon>
        <taxon>Streptophyta</taxon>
        <taxon>Embryophyta</taxon>
        <taxon>Tracheophyta</taxon>
        <taxon>Spermatophyta</taxon>
        <taxon>Magnoliopsida</taxon>
        <taxon>eudicotyledons</taxon>
        <taxon>Gunneridae</taxon>
        <taxon>Pentapetalae</taxon>
        <taxon>rosids</taxon>
        <taxon>fabids</taxon>
        <taxon>Fabales</taxon>
        <taxon>Fabaceae</taxon>
        <taxon>Papilionoideae</taxon>
        <taxon>50 kb inversion clade</taxon>
        <taxon>NPAAA clade</taxon>
        <taxon>indigoferoid/millettioid clade</taxon>
        <taxon>Phaseoleae</taxon>
        <taxon>Vigna</taxon>
    </lineage>
</organism>
<dbReference type="AlphaFoldDB" id="A0AAQ3RZD6"/>
<proteinExistence type="predicted"/>
<keyword evidence="1" id="KW-0175">Coiled coil</keyword>